<dbReference type="AlphaFoldDB" id="A0A6N3A4Q8"/>
<evidence type="ECO:0000256" key="1">
    <source>
        <dbReference type="ARBA" id="ARBA00004141"/>
    </source>
</evidence>
<dbReference type="InterPro" id="IPR006480">
    <property type="entry name" value="Phage_holin_4_1"/>
</dbReference>
<evidence type="ECO:0000256" key="3">
    <source>
        <dbReference type="ARBA" id="ARBA00022989"/>
    </source>
</evidence>
<feature type="transmembrane region" description="Helical" evidence="5">
    <location>
        <begin position="41"/>
        <end position="59"/>
    </location>
</feature>
<sequence length="176" mass="20169">MISIQYFQDMWESLIAAWWVKSALSVIAAVAIWLIGLKHVQVLGIFILLVGLDLVTKWASVAYRMLVDNFGYDPEHIAAWEKYRAIPTAFDLNLIRSEYMRKGFCDKVLTYVTVTAAAFLFDWLAGEKSFAVNLVWLYLGSSEFLSILENLRDGGNKSMGRFLELVRDKIENKVKF</sequence>
<feature type="transmembrane region" description="Helical" evidence="5">
    <location>
        <begin position="12"/>
        <end position="35"/>
    </location>
</feature>
<keyword evidence="4 5" id="KW-0472">Membrane</keyword>
<name>A0A6N3A4Q8_9FIRM</name>
<evidence type="ECO:0000256" key="4">
    <source>
        <dbReference type="ARBA" id="ARBA00023136"/>
    </source>
</evidence>
<gene>
    <name evidence="6" type="ORF">VRLFYP33_00627</name>
</gene>
<dbReference type="EMBL" id="CACRUX010000021">
    <property type="protein sequence ID" value="VYT85763.1"/>
    <property type="molecule type" value="Genomic_DNA"/>
</dbReference>
<accession>A0A6N3A4Q8</accession>
<feature type="transmembrane region" description="Helical" evidence="5">
    <location>
        <begin position="108"/>
        <end position="125"/>
    </location>
</feature>
<evidence type="ECO:0000313" key="6">
    <source>
        <dbReference type="EMBL" id="VYT85763.1"/>
    </source>
</evidence>
<dbReference type="GO" id="GO:0016020">
    <property type="term" value="C:membrane"/>
    <property type="evidence" value="ECO:0007669"/>
    <property type="project" value="UniProtKB-SubCell"/>
</dbReference>
<comment type="subcellular location">
    <subcellularLocation>
        <location evidence="1">Membrane</location>
        <topology evidence="1">Multi-pass membrane protein</topology>
    </subcellularLocation>
</comment>
<proteinExistence type="predicted"/>
<organism evidence="6">
    <name type="scientific">Veillonella ratti</name>
    <dbReference type="NCBI Taxonomy" id="103892"/>
    <lineage>
        <taxon>Bacteria</taxon>
        <taxon>Bacillati</taxon>
        <taxon>Bacillota</taxon>
        <taxon>Negativicutes</taxon>
        <taxon>Veillonellales</taxon>
        <taxon>Veillonellaceae</taxon>
        <taxon>Veillonella</taxon>
    </lineage>
</organism>
<keyword evidence="3 5" id="KW-1133">Transmembrane helix</keyword>
<keyword evidence="2 5" id="KW-0812">Transmembrane</keyword>
<reference evidence="6" key="1">
    <citation type="submission" date="2019-11" db="EMBL/GenBank/DDBJ databases">
        <authorList>
            <person name="Feng L."/>
        </authorList>
    </citation>
    <scope>NUCLEOTIDE SEQUENCE</scope>
    <source>
        <strain evidence="6">VrattiLFYP33</strain>
    </source>
</reference>
<protein>
    <submittedName>
        <fullName evidence="6">Holin family protein</fullName>
    </submittedName>
</protein>
<dbReference type="Pfam" id="PF05105">
    <property type="entry name" value="Phage_holin_4_1"/>
    <property type="match status" value="1"/>
</dbReference>
<dbReference type="RefSeq" id="WP_021841327.1">
    <property type="nucleotide sequence ID" value="NZ_CACRUX010000021.1"/>
</dbReference>
<evidence type="ECO:0000256" key="2">
    <source>
        <dbReference type="ARBA" id="ARBA00022692"/>
    </source>
</evidence>
<evidence type="ECO:0000256" key="5">
    <source>
        <dbReference type="SAM" id="Phobius"/>
    </source>
</evidence>